<reference evidence="1" key="1">
    <citation type="journal article" date="2014" name="Front. Microbiol.">
        <title>High frequency of phylogenetically diverse reductive dehalogenase-homologous genes in deep subseafloor sedimentary metagenomes.</title>
        <authorList>
            <person name="Kawai M."/>
            <person name="Futagami T."/>
            <person name="Toyoda A."/>
            <person name="Takaki Y."/>
            <person name="Nishi S."/>
            <person name="Hori S."/>
            <person name="Arai W."/>
            <person name="Tsubouchi T."/>
            <person name="Morono Y."/>
            <person name="Uchiyama I."/>
            <person name="Ito T."/>
            <person name="Fujiyama A."/>
            <person name="Inagaki F."/>
            <person name="Takami H."/>
        </authorList>
    </citation>
    <scope>NUCLEOTIDE SEQUENCE</scope>
    <source>
        <strain evidence="1">Expedition CK06-06</strain>
    </source>
</reference>
<dbReference type="InterPro" id="IPR022028">
    <property type="entry name" value="DUF3604"/>
</dbReference>
<sequence>GDTHFHTNLSFDAGLVGTRLDVDDGYRFARGEMVTSNTGQPVQLIRPLDFLVITDHSELIGLAPMIHESNPVLLSDPWGAWVHERFNAGPEGRMEAFGNIIEAGVKGINPFSSDAASRSIWIDFVEKAETYNEPGRFTAMTGFEWTSTPAGDNLHRVVIFRDGADKTDQTLPFSSFDSFDPQDLWKYLADYEKSVGGQAFAIPHNGNLSNGLMFGERTFSGKKMTKAYAEARMRWEPIMEITQVKGDGETHPFLSPDDEFADYENWDRSNLDGSAAKTTDMLQ</sequence>
<gene>
    <name evidence="1" type="ORF">S01H4_44519</name>
</gene>
<evidence type="ECO:0008006" key="2">
    <source>
        <dbReference type="Google" id="ProtNLM"/>
    </source>
</evidence>
<dbReference type="AlphaFoldDB" id="X1BA39"/>
<organism evidence="1">
    <name type="scientific">marine sediment metagenome</name>
    <dbReference type="NCBI Taxonomy" id="412755"/>
    <lineage>
        <taxon>unclassified sequences</taxon>
        <taxon>metagenomes</taxon>
        <taxon>ecological metagenomes</taxon>
    </lineage>
</organism>
<dbReference type="Gene3D" id="3.20.20.140">
    <property type="entry name" value="Metal-dependent hydrolases"/>
    <property type="match status" value="1"/>
</dbReference>
<dbReference type="EMBL" id="BART01024695">
    <property type="protein sequence ID" value="GAG91945.1"/>
    <property type="molecule type" value="Genomic_DNA"/>
</dbReference>
<name>X1BA39_9ZZZZ</name>
<evidence type="ECO:0000313" key="1">
    <source>
        <dbReference type="EMBL" id="GAG91945.1"/>
    </source>
</evidence>
<proteinExistence type="predicted"/>
<accession>X1BA39</accession>
<feature type="non-terminal residue" evidence="1">
    <location>
        <position position="1"/>
    </location>
</feature>
<comment type="caution">
    <text evidence="1">The sequence shown here is derived from an EMBL/GenBank/DDBJ whole genome shotgun (WGS) entry which is preliminary data.</text>
</comment>
<protein>
    <recommendedName>
        <fullName evidence="2">DUF3604 domain-containing protein</fullName>
    </recommendedName>
</protein>
<dbReference type="Pfam" id="PF12228">
    <property type="entry name" value="DUF3604"/>
    <property type="match status" value="1"/>
</dbReference>
<feature type="non-terminal residue" evidence="1">
    <location>
        <position position="283"/>
    </location>
</feature>